<dbReference type="Gene3D" id="2.60.40.790">
    <property type="match status" value="1"/>
</dbReference>
<evidence type="ECO:0000259" key="4">
    <source>
        <dbReference type="PROSITE" id="PS01031"/>
    </source>
</evidence>
<keyword evidence="6" id="KW-1185">Reference proteome</keyword>
<feature type="domain" description="SHSP" evidence="4">
    <location>
        <begin position="29"/>
        <end position="142"/>
    </location>
</feature>
<protein>
    <submittedName>
        <fullName evidence="5">Molecular chaperone IbpA</fullName>
    </submittedName>
</protein>
<gene>
    <name evidence="5" type="ORF">SAMN05877838_1236</name>
</gene>
<dbReference type="InterPro" id="IPR037913">
    <property type="entry name" value="ACD_IbpA/B"/>
</dbReference>
<reference evidence="6" key="1">
    <citation type="submission" date="2017-08" db="EMBL/GenBank/DDBJ databases">
        <authorList>
            <person name="Varghese N."/>
            <person name="Submissions S."/>
        </authorList>
    </citation>
    <scope>NUCLEOTIDE SEQUENCE [LARGE SCALE GENOMIC DNA]</scope>
    <source>
        <strain evidence="6">KCTC 23107</strain>
    </source>
</reference>
<evidence type="ECO:0000256" key="2">
    <source>
        <dbReference type="PROSITE-ProRule" id="PRU00285"/>
    </source>
</evidence>
<dbReference type="InterPro" id="IPR002068">
    <property type="entry name" value="A-crystallin/Hsp20_dom"/>
</dbReference>
<comment type="similarity">
    <text evidence="2 3">Belongs to the small heat shock protein (HSP20) family.</text>
</comment>
<dbReference type="RefSeq" id="WP_097105958.1">
    <property type="nucleotide sequence ID" value="NZ_OCPC01000001.1"/>
</dbReference>
<organism evidence="5 6">
    <name type="scientific">Hoeflea halophila</name>
    <dbReference type="NCBI Taxonomy" id="714899"/>
    <lineage>
        <taxon>Bacteria</taxon>
        <taxon>Pseudomonadati</taxon>
        <taxon>Pseudomonadota</taxon>
        <taxon>Alphaproteobacteria</taxon>
        <taxon>Hyphomicrobiales</taxon>
        <taxon>Rhizobiaceae</taxon>
        <taxon>Hoeflea</taxon>
    </lineage>
</organism>
<dbReference type="CDD" id="cd06470">
    <property type="entry name" value="ACD_IbpA-B_like"/>
    <property type="match status" value="1"/>
</dbReference>
<evidence type="ECO:0000313" key="6">
    <source>
        <dbReference type="Proteomes" id="UP000219465"/>
    </source>
</evidence>
<dbReference type="OrthoDB" id="9810618at2"/>
<dbReference type="PANTHER" id="PTHR47062:SF1">
    <property type="entry name" value="SMALL HEAT SHOCK PROTEIN IBPA"/>
    <property type="match status" value="1"/>
</dbReference>
<sequence length="155" mass="17421">MRHVDFSPLYRSTVGFDKLLTMLDGMAPTDQSQSYPPYNIERTGESTYRITMAVAGFDEAEISIEAREHVLTVKGEKAEDTEAETTQYLYRGIAKRAFERRFQLADHVEVTGASLRNGLLHIDLVREIPEAMKPRRIAITKDAGASTKQIEATQA</sequence>
<dbReference type="PROSITE" id="PS01031">
    <property type="entry name" value="SHSP"/>
    <property type="match status" value="1"/>
</dbReference>
<dbReference type="SUPFAM" id="SSF49764">
    <property type="entry name" value="HSP20-like chaperones"/>
    <property type="match status" value="1"/>
</dbReference>
<dbReference type="EMBL" id="OCPC01000001">
    <property type="protein sequence ID" value="SOE16372.1"/>
    <property type="molecule type" value="Genomic_DNA"/>
</dbReference>
<dbReference type="Pfam" id="PF00011">
    <property type="entry name" value="HSP20"/>
    <property type="match status" value="1"/>
</dbReference>
<accession>A0A286I8H3</accession>
<dbReference type="InterPro" id="IPR008978">
    <property type="entry name" value="HSP20-like_chaperone"/>
</dbReference>
<keyword evidence="1" id="KW-0346">Stress response</keyword>
<evidence type="ECO:0000256" key="3">
    <source>
        <dbReference type="RuleBase" id="RU003616"/>
    </source>
</evidence>
<dbReference type="AlphaFoldDB" id="A0A286I8H3"/>
<name>A0A286I8H3_9HYPH</name>
<dbReference type="Proteomes" id="UP000219465">
    <property type="component" value="Unassembled WGS sequence"/>
</dbReference>
<proteinExistence type="inferred from homology"/>
<evidence type="ECO:0000313" key="5">
    <source>
        <dbReference type="EMBL" id="SOE16372.1"/>
    </source>
</evidence>
<dbReference type="PANTHER" id="PTHR47062">
    <property type="match status" value="1"/>
</dbReference>
<evidence type="ECO:0000256" key="1">
    <source>
        <dbReference type="ARBA" id="ARBA00023016"/>
    </source>
</evidence>